<protein>
    <recommendedName>
        <fullName evidence="5">AAA+ ATPase domain-containing protein</fullName>
    </recommendedName>
</protein>
<dbReference type="InParanoid" id="A0A1X7UH62"/>
<keyword evidence="3" id="KW-0067">ATP-binding</keyword>
<dbReference type="STRING" id="400682.A0A1X7UH62"/>
<dbReference type="InterPro" id="IPR054472">
    <property type="entry name" value="WHD"/>
</dbReference>
<feature type="compositionally biased region" description="Acidic residues" evidence="4">
    <location>
        <begin position="286"/>
        <end position="310"/>
    </location>
</feature>
<feature type="domain" description="AAA+ ATPase" evidence="5">
    <location>
        <begin position="840"/>
        <end position="969"/>
    </location>
</feature>
<reference evidence="6" key="2">
    <citation type="submission" date="2017-05" db="UniProtKB">
        <authorList>
            <consortium name="EnsemblMetazoa"/>
        </authorList>
    </citation>
    <scope>IDENTIFICATION</scope>
</reference>
<dbReference type="EnsemblMetazoa" id="Aqu2.1.26808_001">
    <property type="protein sequence ID" value="Aqu2.1.26808_001"/>
    <property type="gene ID" value="Aqu2.1.26808"/>
</dbReference>
<dbReference type="SUPFAM" id="SSF52540">
    <property type="entry name" value="P-loop containing nucleoside triphosphate hydrolases"/>
    <property type="match status" value="2"/>
</dbReference>
<dbReference type="AlphaFoldDB" id="A0A1X7UH62"/>
<evidence type="ECO:0000313" key="7">
    <source>
        <dbReference type="Proteomes" id="UP000007879"/>
    </source>
</evidence>
<feature type="region of interest" description="Disordered" evidence="4">
    <location>
        <begin position="270"/>
        <end position="345"/>
    </location>
</feature>
<dbReference type="InterPro" id="IPR050221">
    <property type="entry name" value="26S_Proteasome_ATPase"/>
</dbReference>
<dbReference type="GO" id="GO:0016887">
    <property type="term" value="F:ATP hydrolysis activity"/>
    <property type="evidence" value="ECO:0007669"/>
    <property type="project" value="InterPro"/>
</dbReference>
<organism evidence="6">
    <name type="scientific">Amphimedon queenslandica</name>
    <name type="common">Sponge</name>
    <dbReference type="NCBI Taxonomy" id="400682"/>
    <lineage>
        <taxon>Eukaryota</taxon>
        <taxon>Metazoa</taxon>
        <taxon>Porifera</taxon>
        <taxon>Demospongiae</taxon>
        <taxon>Heteroscleromorpha</taxon>
        <taxon>Haplosclerida</taxon>
        <taxon>Niphatidae</taxon>
        <taxon>Amphimedon</taxon>
    </lineage>
</organism>
<name>A0A1X7UH62_AMPQE</name>
<evidence type="ECO:0000256" key="4">
    <source>
        <dbReference type="SAM" id="MobiDB-lite"/>
    </source>
</evidence>
<dbReference type="InterPro" id="IPR003959">
    <property type="entry name" value="ATPase_AAA_core"/>
</dbReference>
<evidence type="ECO:0000256" key="3">
    <source>
        <dbReference type="ARBA" id="ARBA00022840"/>
    </source>
</evidence>
<gene>
    <name evidence="6" type="primary">105313451</name>
</gene>
<dbReference type="Pfam" id="PF00004">
    <property type="entry name" value="AAA"/>
    <property type="match status" value="2"/>
</dbReference>
<dbReference type="EnsemblMetazoa" id="XM_019998861.1">
    <property type="protein sequence ID" value="XP_019854420.1"/>
    <property type="gene ID" value="LOC105313451"/>
</dbReference>
<keyword evidence="2" id="KW-0547">Nucleotide-binding</keyword>
<keyword evidence="7" id="KW-1185">Reference proteome</keyword>
<evidence type="ECO:0000313" key="6">
    <source>
        <dbReference type="EnsemblMetazoa" id="Aqu2.1.26808_001"/>
    </source>
</evidence>
<dbReference type="OrthoDB" id="10042665at2759"/>
<sequence length="1064" mass="120397">MAGEEQDFLSPQAFLLEVEKIHPQILSILTTLQLKVLSDDPNSPLEGKDLNENFIDLCDAYHTARLSRQSARSNLKSKVLQPHTEGKQLDHENYKTVLKACDAVVERFKKIIDKRLAATEKTNGEVGLPRVIRLSRRLKLNEKETSILTYVLVAQASKGDHHVLRGPFGASMAHFNTSVLNLCRNCDMMLSEMLAFLDSERPHMQQGLFPDVQQSYILQCNLGLDEVSLRALIGAPLKSSDMLKLEQTCLSEVILEEEGNEGLRSQFDTLQSVGLGPGGSGLEKDQTEDEAMEKEEKEEEEEEEQVMDLDELLRTERKREKEELKDIPEPPEVTEPETDSDKLSPYKNDLEYLDDHFQLIYQKLKVNSMEKRMEMEAQLDDELRDARSMRQKREAESKAKFLEKKCEKRLQLTKQSGGTVPRLERMATLRGIAPFEKNVLLTLIGYVIQPNKIMPYEGMFSGQSVFTVGELLRLFCPSLQEQIKHRVYFYKMATLVREGMIIVHNSGLNGDPTSAKVEIDRRMLDFCVGLDTEFSEIVEGSHLYYPKTLFDQVVLSKEQKSLILNTVSNFEAYKRCRKKLGMDDAITYGAGMVILFHGAPGTGKTMMANALANKLGKKVLLINFPSLGSMAAGENFKFIFREAKINDAILFFDECEAIFETREKGSHDVNMLLTEIERHDGLIIMATNRPYDLDEAMHRRIMIAIEFRQPDHLLRKAIWESHIPSTMKLADDVDLGELSLRFELTGGFIKNAILSALSIAVSRDGESPVISQKDLLQGANLQLRGRLRMKDFHRRVVPNKGLDKVIVSEQLMKNLKEIVQFEKARSVLFGQWGFGKTEEQGLTVLFHGAPGTGKSLAAEAVGYEVGKPLKVVNCGELLSKWVGESTKNIDAIFEEARSTDAILVFDECEGLFGQRTDMSTSTDRYANVDVGVLLYHIERFPGIIILTTNLMDNMDKAFFRRLKFVLHFDCPSVKLRLQLWKLLIPEETPMEEGIDFNKLAGFDMSGGQIKSAIFRAAARAALRSSKDRLLRMSDLEESAEEEVGKTSTRTSFRRQDSAAESMYN</sequence>
<feature type="domain" description="AAA+ ATPase" evidence="5">
    <location>
        <begin position="590"/>
        <end position="711"/>
    </location>
</feature>
<proteinExistence type="inferred from homology"/>
<dbReference type="InterPro" id="IPR003593">
    <property type="entry name" value="AAA+_ATPase"/>
</dbReference>
<comment type="similarity">
    <text evidence="1">Belongs to the AAA ATPase family.</text>
</comment>
<dbReference type="eggNOG" id="KOG0730">
    <property type="taxonomic scope" value="Eukaryota"/>
</dbReference>
<dbReference type="InterPro" id="IPR027417">
    <property type="entry name" value="P-loop_NTPase"/>
</dbReference>
<dbReference type="PANTHER" id="PTHR23073">
    <property type="entry name" value="26S PROTEASOME REGULATORY SUBUNIT"/>
    <property type="match status" value="1"/>
</dbReference>
<dbReference type="GO" id="GO:0005524">
    <property type="term" value="F:ATP binding"/>
    <property type="evidence" value="ECO:0007669"/>
    <property type="project" value="UniProtKB-KW"/>
</dbReference>
<dbReference type="Proteomes" id="UP000007879">
    <property type="component" value="Unassembled WGS sequence"/>
</dbReference>
<dbReference type="KEGG" id="aqu:105313451"/>
<feature type="compositionally biased region" description="Basic and acidic residues" evidence="4">
    <location>
        <begin position="311"/>
        <end position="328"/>
    </location>
</feature>
<feature type="region of interest" description="Disordered" evidence="4">
    <location>
        <begin position="1036"/>
        <end position="1064"/>
    </location>
</feature>
<evidence type="ECO:0000256" key="2">
    <source>
        <dbReference type="ARBA" id="ARBA00022741"/>
    </source>
</evidence>
<accession>A0A1X7UH62</accession>
<evidence type="ECO:0000256" key="1">
    <source>
        <dbReference type="ARBA" id="ARBA00006914"/>
    </source>
</evidence>
<evidence type="ECO:0000259" key="5">
    <source>
        <dbReference type="SMART" id="SM00382"/>
    </source>
</evidence>
<dbReference type="Gene3D" id="3.40.50.300">
    <property type="entry name" value="P-loop containing nucleotide triphosphate hydrolases"/>
    <property type="match status" value="2"/>
</dbReference>
<dbReference type="SMART" id="SM00382">
    <property type="entry name" value="AAA"/>
    <property type="match status" value="2"/>
</dbReference>
<dbReference type="Pfam" id="PF22977">
    <property type="entry name" value="WHD"/>
    <property type="match status" value="1"/>
</dbReference>
<reference evidence="7" key="1">
    <citation type="journal article" date="2010" name="Nature">
        <title>The Amphimedon queenslandica genome and the evolution of animal complexity.</title>
        <authorList>
            <person name="Srivastava M."/>
            <person name="Simakov O."/>
            <person name="Chapman J."/>
            <person name="Fahey B."/>
            <person name="Gauthier M.E."/>
            <person name="Mitros T."/>
            <person name="Richards G.S."/>
            <person name="Conaco C."/>
            <person name="Dacre M."/>
            <person name="Hellsten U."/>
            <person name="Larroux C."/>
            <person name="Putnam N.H."/>
            <person name="Stanke M."/>
            <person name="Adamska M."/>
            <person name="Darling A."/>
            <person name="Degnan S.M."/>
            <person name="Oakley T.H."/>
            <person name="Plachetzki D.C."/>
            <person name="Zhai Y."/>
            <person name="Adamski M."/>
            <person name="Calcino A."/>
            <person name="Cummins S.F."/>
            <person name="Goodstein D.M."/>
            <person name="Harris C."/>
            <person name="Jackson D.J."/>
            <person name="Leys S.P."/>
            <person name="Shu S."/>
            <person name="Woodcroft B.J."/>
            <person name="Vervoort M."/>
            <person name="Kosik K.S."/>
            <person name="Manning G."/>
            <person name="Degnan B.M."/>
            <person name="Rokhsar D.S."/>
        </authorList>
    </citation>
    <scope>NUCLEOTIDE SEQUENCE [LARGE SCALE GENOMIC DNA]</scope>
</reference>
<dbReference type="CDD" id="cd19481">
    <property type="entry name" value="RecA-like_protease"/>
    <property type="match status" value="1"/>
</dbReference>